<dbReference type="SUPFAM" id="SSF53448">
    <property type="entry name" value="Nucleotide-diphospho-sugar transferases"/>
    <property type="match status" value="1"/>
</dbReference>
<accession>A0A6L8V8P4</accession>
<dbReference type="RefSeq" id="WP_161410299.1">
    <property type="nucleotide sequence ID" value="NZ_WTUZ01000037.1"/>
</dbReference>
<feature type="domain" description="Glycosyltransferase 2-like" evidence="1">
    <location>
        <begin position="193"/>
        <end position="319"/>
    </location>
</feature>
<keyword evidence="2" id="KW-0808">Transferase</keyword>
<reference evidence="2 3" key="1">
    <citation type="submission" date="2019-12" db="EMBL/GenBank/DDBJ databases">
        <title>Paenibacillus sp. nov. sp. isolated from soil.</title>
        <authorList>
            <person name="Kim J."/>
            <person name="Jeong S.E."/>
            <person name="Jung H.S."/>
            <person name="Jeon C.O."/>
        </authorList>
    </citation>
    <scope>NUCLEOTIDE SEQUENCE [LARGE SCALE GENOMIC DNA]</scope>
    <source>
        <strain evidence="2 3">5J-6</strain>
    </source>
</reference>
<evidence type="ECO:0000259" key="1">
    <source>
        <dbReference type="Pfam" id="PF00535"/>
    </source>
</evidence>
<dbReference type="Pfam" id="PF00535">
    <property type="entry name" value="Glycos_transf_2"/>
    <property type="match status" value="1"/>
</dbReference>
<dbReference type="InterPro" id="IPR001173">
    <property type="entry name" value="Glyco_trans_2-like"/>
</dbReference>
<evidence type="ECO:0000313" key="2">
    <source>
        <dbReference type="EMBL" id="MZQ85991.1"/>
    </source>
</evidence>
<organism evidence="2 3">
    <name type="scientific">Paenibacillus silvestris</name>
    <dbReference type="NCBI Taxonomy" id="2606219"/>
    <lineage>
        <taxon>Bacteria</taxon>
        <taxon>Bacillati</taxon>
        <taxon>Bacillota</taxon>
        <taxon>Bacilli</taxon>
        <taxon>Bacillales</taxon>
        <taxon>Paenibacillaceae</taxon>
        <taxon>Paenibacillus</taxon>
    </lineage>
</organism>
<dbReference type="GO" id="GO:0016740">
    <property type="term" value="F:transferase activity"/>
    <property type="evidence" value="ECO:0007669"/>
    <property type="project" value="UniProtKB-KW"/>
</dbReference>
<dbReference type="InterPro" id="IPR050834">
    <property type="entry name" value="Glycosyltransf_2"/>
</dbReference>
<dbReference type="PANTHER" id="PTHR43685">
    <property type="entry name" value="GLYCOSYLTRANSFERASE"/>
    <property type="match status" value="1"/>
</dbReference>
<dbReference type="Proteomes" id="UP000481087">
    <property type="component" value="Unassembled WGS sequence"/>
</dbReference>
<dbReference type="PANTHER" id="PTHR43685:SF2">
    <property type="entry name" value="GLYCOSYLTRANSFERASE 2-LIKE DOMAIN-CONTAINING PROTEIN"/>
    <property type="match status" value="1"/>
</dbReference>
<gene>
    <name evidence="2" type="ORF">GQF01_28205</name>
</gene>
<protein>
    <submittedName>
        <fullName evidence="2">Glycosyltransferase</fullName>
    </submittedName>
</protein>
<proteinExistence type="predicted"/>
<dbReference type="InterPro" id="IPR029044">
    <property type="entry name" value="Nucleotide-diphossugar_trans"/>
</dbReference>
<dbReference type="Gene3D" id="3.90.550.10">
    <property type="entry name" value="Spore Coat Polysaccharide Biosynthesis Protein SpsA, Chain A"/>
    <property type="match status" value="1"/>
</dbReference>
<sequence>MLVYVLGTSNKVHIDATIANLSHIAPNWSVLCDRDYDAAALNDHLHAYDQPFFMTLYAGDLLSASSVSELTRQLAVLPEHCAGIIYERGAATTLHNYSSPPLIWRTSAVRSSGRPFFLEKDELPFVAYLLHDNLFHLKQDWSWETIQSDGWQPQAKHYPKWQKAQEEWDLIRPILEAESTTLLPKVKPTPAISIVICTFNNADYLPWAIRSVYAQSRPDWELIIIDDASSDNTQKKLASLPADPRIRMYTNDSNYGKSHCLNVALSVAEAPWLLELDADDWLPPDAIRILLNAANTATPDTSLLYGHYYEWTEGARQQLIYGGIRKTPAEFHAEALLAGALPIAPRCYRIETLHSIHGWMVNAPYEGRLYEDFEIIIRLSRSHQLRHLPEPLYHRRVRKSSITHQHSEKYAGWMTWMKEQTDLPRGDGGDTRPST</sequence>
<evidence type="ECO:0000313" key="3">
    <source>
        <dbReference type="Proteomes" id="UP000481087"/>
    </source>
</evidence>
<comment type="caution">
    <text evidence="2">The sequence shown here is derived from an EMBL/GenBank/DDBJ whole genome shotgun (WGS) entry which is preliminary data.</text>
</comment>
<name>A0A6L8V8P4_9BACL</name>
<dbReference type="AlphaFoldDB" id="A0A6L8V8P4"/>
<keyword evidence="3" id="KW-1185">Reference proteome</keyword>
<dbReference type="EMBL" id="WTUZ01000037">
    <property type="protein sequence ID" value="MZQ85991.1"/>
    <property type="molecule type" value="Genomic_DNA"/>
</dbReference>
<dbReference type="CDD" id="cd00761">
    <property type="entry name" value="Glyco_tranf_GTA_type"/>
    <property type="match status" value="1"/>
</dbReference>